<keyword evidence="1" id="KW-0812">Transmembrane</keyword>
<dbReference type="EMBL" id="BMMF01000002">
    <property type="protein sequence ID" value="GGK23837.1"/>
    <property type="molecule type" value="Genomic_DNA"/>
</dbReference>
<evidence type="ECO:0000256" key="1">
    <source>
        <dbReference type="SAM" id="Phobius"/>
    </source>
</evidence>
<feature type="transmembrane region" description="Helical" evidence="1">
    <location>
        <begin position="164"/>
        <end position="196"/>
    </location>
</feature>
<dbReference type="Pfam" id="PF06055">
    <property type="entry name" value="ExoD"/>
    <property type="match status" value="1"/>
</dbReference>
<comment type="caution">
    <text evidence="2">The sequence shown here is derived from an EMBL/GenBank/DDBJ whole genome shotgun (WGS) entry which is preliminary data.</text>
</comment>
<proteinExistence type="predicted"/>
<reference evidence="2 3" key="1">
    <citation type="journal article" date="2014" name="Int. J. Syst. Evol. Microbiol.">
        <title>Complete genome sequence of Corynebacterium casei LMG S-19264T (=DSM 44701T), isolated from a smear-ripened cheese.</title>
        <authorList>
            <consortium name="US DOE Joint Genome Institute (JGI-PGF)"/>
            <person name="Walter F."/>
            <person name="Albersmeier A."/>
            <person name="Kalinowski J."/>
            <person name="Ruckert C."/>
        </authorList>
    </citation>
    <scope>NUCLEOTIDE SEQUENCE [LARGE SCALE GENOMIC DNA]</scope>
    <source>
        <strain evidence="2 3">CGMCC 1.9161</strain>
    </source>
</reference>
<feature type="transmembrane region" description="Helical" evidence="1">
    <location>
        <begin position="125"/>
        <end position="144"/>
    </location>
</feature>
<keyword evidence="1" id="KW-1133">Transmembrane helix</keyword>
<gene>
    <name evidence="2" type="ORF">GCM10011322_08090</name>
</gene>
<dbReference type="RefSeq" id="WP_188909841.1">
    <property type="nucleotide sequence ID" value="NZ_BMMF01000002.1"/>
</dbReference>
<dbReference type="PIRSF" id="PIRSF033239">
    <property type="entry name" value="ExoD"/>
    <property type="match status" value="1"/>
</dbReference>
<dbReference type="AlphaFoldDB" id="A0A917Q4Q5"/>
<dbReference type="InterPro" id="IPR010331">
    <property type="entry name" value="ExoD"/>
</dbReference>
<evidence type="ECO:0000313" key="3">
    <source>
        <dbReference type="Proteomes" id="UP000600449"/>
    </source>
</evidence>
<keyword evidence="1" id="KW-0472">Membrane</keyword>
<feature type="transmembrane region" description="Helical" evidence="1">
    <location>
        <begin position="29"/>
        <end position="47"/>
    </location>
</feature>
<evidence type="ECO:0000313" key="2">
    <source>
        <dbReference type="EMBL" id="GGK23837.1"/>
    </source>
</evidence>
<protein>
    <recommendedName>
        <fullName evidence="4">Exopolysaccharide synthesis, ExoD</fullName>
    </recommendedName>
</protein>
<evidence type="ECO:0008006" key="4">
    <source>
        <dbReference type="Google" id="ProtNLM"/>
    </source>
</evidence>
<sequence>MQRTSEILERLVENETAPTLTLGEIVARLRARSFGVLLILFAAPMLIPTPPGFSTVAALLIVLVALQFVALRRALWLPRRLARRPVQTAFLKRVVGWTTPKLRRIERWSEPRAVSFTRLRARRPLGLLILVLAAIMALPIPVIGNTPPAIAIVLMGFGMIERDGAFVGAGVAVGLLAIGLIAGLGLGLTAAVEAWVPASWLAMLPFAG</sequence>
<dbReference type="PANTHER" id="PTHR41795:SF1">
    <property type="entry name" value="EXOPOLYSACCHARIDE SYNTHESIS PROTEIN"/>
    <property type="match status" value="1"/>
</dbReference>
<dbReference type="PANTHER" id="PTHR41795">
    <property type="entry name" value="EXOPOLYSACCHARIDE SYNTHESIS PROTEIN"/>
    <property type="match status" value="1"/>
</dbReference>
<feature type="transmembrane region" description="Helical" evidence="1">
    <location>
        <begin position="53"/>
        <end position="75"/>
    </location>
</feature>
<dbReference type="Proteomes" id="UP000600449">
    <property type="component" value="Unassembled WGS sequence"/>
</dbReference>
<accession>A0A917Q4Q5</accession>
<organism evidence="2 3">
    <name type="scientific">Salinarimonas ramus</name>
    <dbReference type="NCBI Taxonomy" id="690164"/>
    <lineage>
        <taxon>Bacteria</taxon>
        <taxon>Pseudomonadati</taxon>
        <taxon>Pseudomonadota</taxon>
        <taxon>Alphaproteobacteria</taxon>
        <taxon>Hyphomicrobiales</taxon>
        <taxon>Salinarimonadaceae</taxon>
        <taxon>Salinarimonas</taxon>
    </lineage>
</organism>
<name>A0A917Q4Q5_9HYPH</name>
<keyword evidence="3" id="KW-1185">Reference proteome</keyword>